<evidence type="ECO:0000313" key="4">
    <source>
        <dbReference type="EMBL" id="TFV13341.1"/>
    </source>
</evidence>
<dbReference type="Gene3D" id="3.40.50.450">
    <property type="match status" value="1"/>
</dbReference>
<name>A0A4Y9K5C9_9PAST</name>
<protein>
    <recommendedName>
        <fullName evidence="3">Cytokinin riboside 5'-monophosphate phosphoribohydrolase</fullName>
        <ecNumber evidence="3">3.2.2.n1</ecNumber>
    </recommendedName>
</protein>
<dbReference type="RefSeq" id="WP_135053946.1">
    <property type="nucleotide sequence ID" value="NZ_JADGLC010000001.1"/>
</dbReference>
<comment type="catalytic activity">
    <reaction evidence="1">
        <text>AMP + H2O = D-ribose 5-phosphate + adenine</text>
        <dbReference type="Rhea" id="RHEA:20129"/>
        <dbReference type="ChEBI" id="CHEBI:15377"/>
        <dbReference type="ChEBI" id="CHEBI:16708"/>
        <dbReference type="ChEBI" id="CHEBI:78346"/>
        <dbReference type="ChEBI" id="CHEBI:456215"/>
        <dbReference type="EC" id="3.2.2.4"/>
    </reaction>
</comment>
<gene>
    <name evidence="4" type="ORF">E4T80_00415</name>
</gene>
<dbReference type="PANTHER" id="PTHR31223:SF70">
    <property type="entry name" value="LOG FAMILY PROTEIN YJL055W"/>
    <property type="match status" value="1"/>
</dbReference>
<comment type="similarity">
    <text evidence="2 3">Belongs to the LOG family.</text>
</comment>
<dbReference type="EMBL" id="SPPA01000001">
    <property type="protein sequence ID" value="TFV13341.1"/>
    <property type="molecule type" value="Genomic_DNA"/>
</dbReference>
<organism evidence="4 5">
    <name type="scientific">Muribacter muris</name>
    <dbReference type="NCBI Taxonomy" id="67855"/>
    <lineage>
        <taxon>Bacteria</taxon>
        <taxon>Pseudomonadati</taxon>
        <taxon>Pseudomonadota</taxon>
        <taxon>Gammaproteobacteria</taxon>
        <taxon>Pasteurellales</taxon>
        <taxon>Pasteurellaceae</taxon>
        <taxon>Muribacter</taxon>
    </lineage>
</organism>
<reference evidence="4 5" key="1">
    <citation type="submission" date="2019-03" db="EMBL/GenBank/DDBJ databases">
        <title>Diversity of the mouse oral microbiome.</title>
        <authorList>
            <person name="Joseph S."/>
            <person name="Aduse-Opoku J."/>
            <person name="Curtis M."/>
            <person name="Wade W."/>
            <person name="Hashim A."/>
        </authorList>
    </citation>
    <scope>NUCLEOTIDE SEQUENCE [LARGE SCALE GENOMIC DNA]</scope>
    <source>
        <strain evidence="4 5">WT12</strain>
    </source>
</reference>
<dbReference type="EC" id="3.2.2.n1" evidence="3"/>
<dbReference type="GO" id="GO:0008714">
    <property type="term" value="F:AMP nucleosidase activity"/>
    <property type="evidence" value="ECO:0007669"/>
    <property type="project" value="UniProtKB-EC"/>
</dbReference>
<dbReference type="PANTHER" id="PTHR31223">
    <property type="entry name" value="LOG FAMILY PROTEIN YJL055W"/>
    <property type="match status" value="1"/>
</dbReference>
<dbReference type="GO" id="GO:0009691">
    <property type="term" value="P:cytokinin biosynthetic process"/>
    <property type="evidence" value="ECO:0007669"/>
    <property type="project" value="UniProtKB-UniRule"/>
</dbReference>
<keyword evidence="3" id="KW-0378">Hydrolase</keyword>
<evidence type="ECO:0000256" key="3">
    <source>
        <dbReference type="RuleBase" id="RU363015"/>
    </source>
</evidence>
<dbReference type="SUPFAM" id="SSF102405">
    <property type="entry name" value="MCP/YpsA-like"/>
    <property type="match status" value="1"/>
</dbReference>
<sequence>MNITVYCGASLGNDIVYRDSAVRLGKWIVAHQHRLIYGGGRAGLMGVIADTVLAEGGEVIGVMPTFLAERELAHTGLTQLITVDSMSVRKQKMIELGEAYIALAGGPGTLEEISEVISWARIGQNPNPCILFNQSGYYNPLKMLFEQMVKSAFLTAEDYQKILFSDDLDEIAQFIATYQAPQIRRY</sequence>
<dbReference type="Proteomes" id="UP000297396">
    <property type="component" value="Unassembled WGS sequence"/>
</dbReference>
<dbReference type="OrthoDB" id="9801098at2"/>
<keyword evidence="3" id="KW-0203">Cytokinin biosynthesis</keyword>
<dbReference type="AlphaFoldDB" id="A0A4Y9K5C9"/>
<dbReference type="GO" id="GO:0005829">
    <property type="term" value="C:cytosol"/>
    <property type="evidence" value="ECO:0007669"/>
    <property type="project" value="TreeGrafter"/>
</dbReference>
<dbReference type="InterPro" id="IPR031100">
    <property type="entry name" value="LOG_fam"/>
</dbReference>
<dbReference type="NCBIfam" id="TIGR00730">
    <property type="entry name" value="Rossman fold protein, TIGR00730 family"/>
    <property type="match status" value="1"/>
</dbReference>
<evidence type="ECO:0000313" key="5">
    <source>
        <dbReference type="Proteomes" id="UP000297396"/>
    </source>
</evidence>
<accession>A0A4Y9K5C9</accession>
<comment type="caution">
    <text evidence="4">The sequence shown here is derived from an EMBL/GenBank/DDBJ whole genome shotgun (WGS) entry which is preliminary data.</text>
</comment>
<dbReference type="Pfam" id="PF03641">
    <property type="entry name" value="Lysine_decarbox"/>
    <property type="match status" value="1"/>
</dbReference>
<evidence type="ECO:0000256" key="1">
    <source>
        <dbReference type="ARBA" id="ARBA00000274"/>
    </source>
</evidence>
<proteinExistence type="inferred from homology"/>
<evidence type="ECO:0000256" key="2">
    <source>
        <dbReference type="ARBA" id="ARBA00006763"/>
    </source>
</evidence>
<dbReference type="InterPro" id="IPR005269">
    <property type="entry name" value="LOG"/>
</dbReference>